<gene>
    <name evidence="2" type="ORF">NDU88_007079</name>
</gene>
<organism evidence="2 3">
    <name type="scientific">Pleurodeles waltl</name>
    <name type="common">Iberian ribbed newt</name>
    <dbReference type="NCBI Taxonomy" id="8319"/>
    <lineage>
        <taxon>Eukaryota</taxon>
        <taxon>Metazoa</taxon>
        <taxon>Chordata</taxon>
        <taxon>Craniata</taxon>
        <taxon>Vertebrata</taxon>
        <taxon>Euteleostomi</taxon>
        <taxon>Amphibia</taxon>
        <taxon>Batrachia</taxon>
        <taxon>Caudata</taxon>
        <taxon>Salamandroidea</taxon>
        <taxon>Salamandridae</taxon>
        <taxon>Pleurodelinae</taxon>
        <taxon>Pleurodeles</taxon>
    </lineage>
</organism>
<feature type="region of interest" description="Disordered" evidence="1">
    <location>
        <begin position="129"/>
        <end position="286"/>
    </location>
</feature>
<comment type="caution">
    <text evidence="2">The sequence shown here is derived from an EMBL/GenBank/DDBJ whole genome shotgun (WGS) entry which is preliminary data.</text>
</comment>
<dbReference type="AlphaFoldDB" id="A0AAV7VSI8"/>
<proteinExistence type="predicted"/>
<feature type="compositionally biased region" description="Low complexity" evidence="1">
    <location>
        <begin position="132"/>
        <end position="145"/>
    </location>
</feature>
<evidence type="ECO:0000313" key="2">
    <source>
        <dbReference type="EMBL" id="KAJ1203291.1"/>
    </source>
</evidence>
<accession>A0AAV7VSI8</accession>
<evidence type="ECO:0000313" key="3">
    <source>
        <dbReference type="Proteomes" id="UP001066276"/>
    </source>
</evidence>
<protein>
    <submittedName>
        <fullName evidence="2">Uncharacterized protein</fullName>
    </submittedName>
</protein>
<reference evidence="2" key="1">
    <citation type="journal article" date="2022" name="bioRxiv">
        <title>Sequencing and chromosome-scale assembly of the giantPleurodeles waltlgenome.</title>
        <authorList>
            <person name="Brown T."/>
            <person name="Elewa A."/>
            <person name="Iarovenko S."/>
            <person name="Subramanian E."/>
            <person name="Araus A.J."/>
            <person name="Petzold A."/>
            <person name="Susuki M."/>
            <person name="Suzuki K.-i.T."/>
            <person name="Hayashi T."/>
            <person name="Toyoda A."/>
            <person name="Oliveira C."/>
            <person name="Osipova E."/>
            <person name="Leigh N.D."/>
            <person name="Simon A."/>
            <person name="Yun M.H."/>
        </authorList>
    </citation>
    <scope>NUCLEOTIDE SEQUENCE</scope>
    <source>
        <strain evidence="2">20211129_DDA</strain>
        <tissue evidence="2">Liver</tissue>
    </source>
</reference>
<keyword evidence="3" id="KW-1185">Reference proteome</keyword>
<feature type="compositionally biased region" description="Polar residues" evidence="1">
    <location>
        <begin position="68"/>
        <end position="83"/>
    </location>
</feature>
<evidence type="ECO:0000256" key="1">
    <source>
        <dbReference type="SAM" id="MobiDB-lite"/>
    </source>
</evidence>
<feature type="compositionally biased region" description="Low complexity" evidence="1">
    <location>
        <begin position="24"/>
        <end position="33"/>
    </location>
</feature>
<feature type="region of interest" description="Disordered" evidence="1">
    <location>
        <begin position="17"/>
        <end position="83"/>
    </location>
</feature>
<feature type="compositionally biased region" description="Low complexity" evidence="1">
    <location>
        <begin position="50"/>
        <end position="62"/>
    </location>
</feature>
<name>A0AAV7VSI8_PLEWA</name>
<sequence>MQPVHLTRCRQLVPLQLRQHRSSPHSTTSCHSPGCQLPRPGHTTGLTTRGAQGQPQQGVAAPPGVPSLQAQNIPGANYTNSQSLSSRSVCHSLPQASSVANTWPTIQEAREPGAAVRPDCRSALGMTNGRQAATTAAASAPSPKKGPQGSLTQDGPARPSDNQAARRPASHREPGKGCGSNGVTVGGQRSIMTTDWAPCLTPQADGDAAPSRAARAKGPRRVPVSTDQPRNEADCLRRPAPQIRRLQPVRLNRSRGGTSARHPPAALSPKKLRPDRRNGQKGPQPQ</sequence>
<dbReference type="Proteomes" id="UP001066276">
    <property type="component" value="Chromosome 2_1"/>
</dbReference>
<dbReference type="EMBL" id="JANPWB010000003">
    <property type="protein sequence ID" value="KAJ1203291.1"/>
    <property type="molecule type" value="Genomic_DNA"/>
</dbReference>